<dbReference type="GO" id="GO:0015627">
    <property type="term" value="C:type II protein secretion system complex"/>
    <property type="evidence" value="ECO:0007669"/>
    <property type="project" value="TreeGrafter"/>
</dbReference>
<name>A0A6J4ML71_9ACTN</name>
<sequence>GAPPPGPAGAAPSAGPLDLNAATVGDLDALPGIGPVLAQRIVDWRTEHGRFASVEQLREVTGIGESKYAELEDRVRV</sequence>
<proteinExistence type="predicted"/>
<protein>
    <submittedName>
        <fullName evidence="2">Late competence protein ComEA, DNA receptor</fullName>
    </submittedName>
</protein>
<dbReference type="SMART" id="SM00278">
    <property type="entry name" value="HhH1"/>
    <property type="match status" value="2"/>
</dbReference>
<evidence type="ECO:0000313" key="2">
    <source>
        <dbReference type="EMBL" id="CAA9362555.1"/>
    </source>
</evidence>
<reference evidence="2" key="1">
    <citation type="submission" date="2020-02" db="EMBL/GenBank/DDBJ databases">
        <authorList>
            <person name="Meier V. D."/>
        </authorList>
    </citation>
    <scope>NUCLEOTIDE SEQUENCE</scope>
    <source>
        <strain evidence="2">AVDCRST_MAG16</strain>
    </source>
</reference>
<dbReference type="GO" id="GO:0003677">
    <property type="term" value="F:DNA binding"/>
    <property type="evidence" value="ECO:0007669"/>
    <property type="project" value="InterPro"/>
</dbReference>
<dbReference type="SUPFAM" id="SSF47781">
    <property type="entry name" value="RuvA domain 2-like"/>
    <property type="match status" value="1"/>
</dbReference>
<feature type="domain" description="Helix-hairpin-helix DNA-binding motif class 1" evidence="1">
    <location>
        <begin position="55"/>
        <end position="74"/>
    </location>
</feature>
<gene>
    <name evidence="2" type="ORF">AVDCRST_MAG16-3156</name>
</gene>
<dbReference type="PANTHER" id="PTHR21180">
    <property type="entry name" value="ENDONUCLEASE/EXONUCLEASE/PHOSPHATASE FAMILY DOMAIN-CONTAINING PROTEIN 1"/>
    <property type="match status" value="1"/>
</dbReference>
<feature type="non-terminal residue" evidence="2">
    <location>
        <position position="1"/>
    </location>
</feature>
<dbReference type="InterPro" id="IPR051675">
    <property type="entry name" value="Endo/Exo/Phosphatase_dom_1"/>
</dbReference>
<dbReference type="Gene3D" id="1.10.150.320">
    <property type="entry name" value="Photosystem II 12 kDa extrinsic protein"/>
    <property type="match status" value="1"/>
</dbReference>
<dbReference type="AlphaFoldDB" id="A0A6J4ML71"/>
<organism evidence="2">
    <name type="scientific">uncultured Frankineae bacterium</name>
    <dbReference type="NCBI Taxonomy" id="437475"/>
    <lineage>
        <taxon>Bacteria</taxon>
        <taxon>Bacillati</taxon>
        <taxon>Actinomycetota</taxon>
        <taxon>Actinomycetes</taxon>
        <taxon>Frankiales</taxon>
        <taxon>environmental samples</taxon>
    </lineage>
</organism>
<dbReference type="InterPro" id="IPR003583">
    <property type="entry name" value="Hlx-hairpin-Hlx_DNA-bd_motif"/>
</dbReference>
<evidence type="ECO:0000259" key="1">
    <source>
        <dbReference type="SMART" id="SM00278"/>
    </source>
</evidence>
<keyword evidence="2" id="KW-0675">Receptor</keyword>
<feature type="domain" description="Helix-hairpin-helix DNA-binding motif class 1" evidence="1">
    <location>
        <begin position="25"/>
        <end position="44"/>
    </location>
</feature>
<dbReference type="PANTHER" id="PTHR21180:SF32">
    <property type="entry name" value="ENDONUCLEASE_EXONUCLEASE_PHOSPHATASE FAMILY DOMAIN-CONTAINING PROTEIN 1"/>
    <property type="match status" value="1"/>
</dbReference>
<dbReference type="InterPro" id="IPR010994">
    <property type="entry name" value="RuvA_2-like"/>
</dbReference>
<dbReference type="GO" id="GO:0006281">
    <property type="term" value="P:DNA repair"/>
    <property type="evidence" value="ECO:0007669"/>
    <property type="project" value="InterPro"/>
</dbReference>
<dbReference type="GO" id="GO:0015628">
    <property type="term" value="P:protein secretion by the type II secretion system"/>
    <property type="evidence" value="ECO:0007669"/>
    <property type="project" value="TreeGrafter"/>
</dbReference>
<dbReference type="EMBL" id="CADCUE010000296">
    <property type="protein sequence ID" value="CAA9362555.1"/>
    <property type="molecule type" value="Genomic_DNA"/>
</dbReference>
<dbReference type="Pfam" id="PF12836">
    <property type="entry name" value="HHH_3"/>
    <property type="match status" value="1"/>
</dbReference>
<accession>A0A6J4ML71</accession>